<sequence>MEDSPITLIENRISHAEDEGQAVLRSLHGDIIDPATAQDHVEEEVEIDIKDEAEPVVRTYAGVRDGDLETETLFHPLLGLVMTNTRHEMVTKFMKLKPPAFHGFESLQTWEDLAILDILYFDIILGMTWMSRHFFMLNYNAKAVTLEILGMERFEWEKGKGKDFIVHCDASLGMNVIAYVSRKLNVHERNYPTHDLELATVVFALNIWWHYLYVVKCEKLEGETIHKLWMRFKALLLQCPTYGILDKMLMDCFYRGLGPENRGMADQLSPGGLIRQPYAIVAQLLDRMTKTNKETEKN</sequence>
<organism evidence="2 3">
    <name type="scientific">Solanum verrucosum</name>
    <dbReference type="NCBI Taxonomy" id="315347"/>
    <lineage>
        <taxon>Eukaryota</taxon>
        <taxon>Viridiplantae</taxon>
        <taxon>Streptophyta</taxon>
        <taxon>Embryophyta</taxon>
        <taxon>Tracheophyta</taxon>
        <taxon>Spermatophyta</taxon>
        <taxon>Magnoliopsida</taxon>
        <taxon>eudicotyledons</taxon>
        <taxon>Gunneridae</taxon>
        <taxon>Pentapetalae</taxon>
        <taxon>asterids</taxon>
        <taxon>lamiids</taxon>
        <taxon>Solanales</taxon>
        <taxon>Solanaceae</taxon>
        <taxon>Solanoideae</taxon>
        <taxon>Solaneae</taxon>
        <taxon>Solanum</taxon>
    </lineage>
</organism>
<protein>
    <recommendedName>
        <fullName evidence="1">Reverse transcriptase/retrotransposon-derived protein RNase H-like domain-containing protein</fullName>
    </recommendedName>
</protein>
<dbReference type="EMBL" id="CP133620">
    <property type="protein sequence ID" value="WMV45509.1"/>
    <property type="molecule type" value="Genomic_DNA"/>
</dbReference>
<dbReference type="SUPFAM" id="SSF56672">
    <property type="entry name" value="DNA/RNA polymerases"/>
    <property type="match status" value="1"/>
</dbReference>
<dbReference type="InterPro" id="IPR043502">
    <property type="entry name" value="DNA/RNA_pol_sf"/>
</dbReference>
<dbReference type="Pfam" id="PF17919">
    <property type="entry name" value="RT_RNaseH_2"/>
    <property type="match status" value="1"/>
</dbReference>
<reference evidence="2" key="1">
    <citation type="submission" date="2023-08" db="EMBL/GenBank/DDBJ databases">
        <title>A de novo genome assembly of Solanum verrucosum Schlechtendal, a Mexican diploid species geographically isolated from the other diploid A-genome species in potato relatives.</title>
        <authorList>
            <person name="Hosaka K."/>
        </authorList>
    </citation>
    <scope>NUCLEOTIDE SEQUENCE</scope>
    <source>
        <tissue evidence="2">Young leaves</tissue>
    </source>
</reference>
<accession>A0AAF0UHN4</accession>
<keyword evidence="3" id="KW-1185">Reference proteome</keyword>
<proteinExistence type="predicted"/>
<dbReference type="Pfam" id="PF08284">
    <property type="entry name" value="RVP_2"/>
    <property type="match status" value="1"/>
</dbReference>
<dbReference type="Proteomes" id="UP001234989">
    <property type="component" value="Chromosome 9"/>
</dbReference>
<evidence type="ECO:0000313" key="3">
    <source>
        <dbReference type="Proteomes" id="UP001234989"/>
    </source>
</evidence>
<dbReference type="InterPro" id="IPR041577">
    <property type="entry name" value="RT_RNaseH_2"/>
</dbReference>
<feature type="domain" description="Reverse transcriptase/retrotransposon-derived protein RNase H-like" evidence="1">
    <location>
        <begin position="174"/>
        <end position="214"/>
    </location>
</feature>
<gene>
    <name evidence="2" type="ORF">MTR67_038894</name>
</gene>
<dbReference type="AlphaFoldDB" id="A0AAF0UHN4"/>
<dbReference type="PANTHER" id="PTHR34072:SF52">
    <property type="entry name" value="RIBONUCLEASE H"/>
    <property type="match status" value="1"/>
</dbReference>
<name>A0AAF0UHN4_SOLVR</name>
<dbReference type="PANTHER" id="PTHR34072">
    <property type="entry name" value="ENZYMATIC POLYPROTEIN-RELATED"/>
    <property type="match status" value="1"/>
</dbReference>
<evidence type="ECO:0000313" key="2">
    <source>
        <dbReference type="EMBL" id="WMV45509.1"/>
    </source>
</evidence>
<evidence type="ECO:0000259" key="1">
    <source>
        <dbReference type="Pfam" id="PF17919"/>
    </source>
</evidence>